<reference evidence="8 9" key="1">
    <citation type="submission" date="2019-04" db="EMBL/GenBank/DDBJ databases">
        <title>Friends and foes A comparative genomics study of 23 Aspergillus species from section Flavi.</title>
        <authorList>
            <consortium name="DOE Joint Genome Institute"/>
            <person name="Kjaerbolling I."/>
            <person name="Vesth T."/>
            <person name="Frisvad J.C."/>
            <person name="Nybo J.L."/>
            <person name="Theobald S."/>
            <person name="Kildgaard S."/>
            <person name="Isbrandt T."/>
            <person name="Kuo A."/>
            <person name="Sato A."/>
            <person name="Lyhne E.K."/>
            <person name="Kogle M.E."/>
            <person name="Wiebenga A."/>
            <person name="Kun R.S."/>
            <person name="Lubbers R.J."/>
            <person name="Makela M.R."/>
            <person name="Barry K."/>
            <person name="Chovatia M."/>
            <person name="Clum A."/>
            <person name="Daum C."/>
            <person name="Haridas S."/>
            <person name="He G."/>
            <person name="LaButti K."/>
            <person name="Lipzen A."/>
            <person name="Mondo S."/>
            <person name="Riley R."/>
            <person name="Salamov A."/>
            <person name="Simmons B.A."/>
            <person name="Magnuson J.K."/>
            <person name="Henrissat B."/>
            <person name="Mortensen U.H."/>
            <person name="Larsen T.O."/>
            <person name="Devries R.P."/>
            <person name="Grigoriev I.V."/>
            <person name="Machida M."/>
            <person name="Baker S.E."/>
            <person name="Andersen M.R."/>
        </authorList>
    </citation>
    <scope>NUCLEOTIDE SEQUENCE [LARGE SCALE GENOMIC DNA]</scope>
    <source>
        <strain evidence="8 9">CBS 117626</strain>
    </source>
</reference>
<dbReference type="InterPro" id="IPR050930">
    <property type="entry name" value="MFS_Vesicular_Transporter"/>
</dbReference>
<feature type="transmembrane region" description="Helical" evidence="6">
    <location>
        <begin position="271"/>
        <end position="294"/>
    </location>
</feature>
<dbReference type="SUPFAM" id="SSF103473">
    <property type="entry name" value="MFS general substrate transporter"/>
    <property type="match status" value="1"/>
</dbReference>
<evidence type="ECO:0000256" key="4">
    <source>
        <dbReference type="ARBA" id="ARBA00022989"/>
    </source>
</evidence>
<organism evidence="8 9">
    <name type="scientific">Aspergillus tamarii</name>
    <dbReference type="NCBI Taxonomy" id="41984"/>
    <lineage>
        <taxon>Eukaryota</taxon>
        <taxon>Fungi</taxon>
        <taxon>Dikarya</taxon>
        <taxon>Ascomycota</taxon>
        <taxon>Pezizomycotina</taxon>
        <taxon>Eurotiomycetes</taxon>
        <taxon>Eurotiomycetidae</taxon>
        <taxon>Eurotiales</taxon>
        <taxon>Aspergillaceae</taxon>
        <taxon>Aspergillus</taxon>
        <taxon>Aspergillus subgen. Circumdati</taxon>
    </lineage>
</organism>
<evidence type="ECO:0000256" key="5">
    <source>
        <dbReference type="ARBA" id="ARBA00023136"/>
    </source>
</evidence>
<evidence type="ECO:0000259" key="7">
    <source>
        <dbReference type="PROSITE" id="PS50850"/>
    </source>
</evidence>
<dbReference type="GO" id="GO:0016020">
    <property type="term" value="C:membrane"/>
    <property type="evidence" value="ECO:0007669"/>
    <property type="project" value="UniProtKB-SubCell"/>
</dbReference>
<feature type="transmembrane region" description="Helical" evidence="6">
    <location>
        <begin position="32"/>
        <end position="53"/>
    </location>
</feature>
<name>A0A5N6UVK0_ASPTM</name>
<gene>
    <name evidence="8" type="ORF">BDV40DRAFT_300806</name>
</gene>
<feature type="transmembrane region" description="Helical" evidence="6">
    <location>
        <begin position="333"/>
        <end position="353"/>
    </location>
</feature>
<dbReference type="Pfam" id="PF07690">
    <property type="entry name" value="MFS_1"/>
    <property type="match status" value="1"/>
</dbReference>
<proteinExistence type="predicted"/>
<protein>
    <submittedName>
        <fullName evidence="8">MFS general substrate transporter</fullName>
    </submittedName>
</protein>
<dbReference type="AlphaFoldDB" id="A0A5N6UVK0"/>
<feature type="transmembrane region" description="Helical" evidence="6">
    <location>
        <begin position="359"/>
        <end position="383"/>
    </location>
</feature>
<dbReference type="InterPro" id="IPR011701">
    <property type="entry name" value="MFS"/>
</dbReference>
<feature type="transmembrane region" description="Helical" evidence="6">
    <location>
        <begin position="439"/>
        <end position="461"/>
    </location>
</feature>
<feature type="transmembrane region" description="Helical" evidence="6">
    <location>
        <begin position="157"/>
        <end position="180"/>
    </location>
</feature>
<dbReference type="OrthoDB" id="5086884at2759"/>
<evidence type="ECO:0000256" key="3">
    <source>
        <dbReference type="ARBA" id="ARBA00022692"/>
    </source>
</evidence>
<dbReference type="InterPro" id="IPR036259">
    <property type="entry name" value="MFS_trans_sf"/>
</dbReference>
<feature type="transmembrane region" description="Helical" evidence="6">
    <location>
        <begin position="65"/>
        <end position="86"/>
    </location>
</feature>
<evidence type="ECO:0000313" key="9">
    <source>
        <dbReference type="Proteomes" id="UP000326950"/>
    </source>
</evidence>
<evidence type="ECO:0000256" key="6">
    <source>
        <dbReference type="SAM" id="Phobius"/>
    </source>
</evidence>
<keyword evidence="3 6" id="KW-0812">Transmembrane</keyword>
<dbReference type="PROSITE" id="PS50850">
    <property type="entry name" value="MFS"/>
    <property type="match status" value="1"/>
</dbReference>
<dbReference type="Gene3D" id="1.20.1250.20">
    <property type="entry name" value="MFS general substrate transporter like domains"/>
    <property type="match status" value="1"/>
</dbReference>
<dbReference type="PANTHER" id="PTHR23506:SF23">
    <property type="entry name" value="GH10249P"/>
    <property type="match status" value="1"/>
</dbReference>
<feature type="transmembrane region" description="Helical" evidence="6">
    <location>
        <begin position="98"/>
        <end position="122"/>
    </location>
</feature>
<dbReference type="InterPro" id="IPR020846">
    <property type="entry name" value="MFS_dom"/>
</dbReference>
<feature type="transmembrane region" description="Helical" evidence="6">
    <location>
        <begin position="186"/>
        <end position="206"/>
    </location>
</feature>
<evidence type="ECO:0000313" key="8">
    <source>
        <dbReference type="EMBL" id="KAE8162031.1"/>
    </source>
</evidence>
<feature type="transmembrane region" description="Helical" evidence="6">
    <location>
        <begin position="306"/>
        <end position="326"/>
    </location>
</feature>
<feature type="transmembrane region" description="Helical" evidence="6">
    <location>
        <begin position="403"/>
        <end position="427"/>
    </location>
</feature>
<dbReference type="GO" id="GO:0022857">
    <property type="term" value="F:transmembrane transporter activity"/>
    <property type="evidence" value="ECO:0007669"/>
    <property type="project" value="InterPro"/>
</dbReference>
<keyword evidence="5 6" id="KW-0472">Membrane</keyword>
<dbReference type="PANTHER" id="PTHR23506">
    <property type="entry name" value="GH10249P"/>
    <property type="match status" value="1"/>
</dbReference>
<dbReference type="Proteomes" id="UP000326950">
    <property type="component" value="Unassembled WGS sequence"/>
</dbReference>
<accession>A0A5N6UVK0</accession>
<comment type="subcellular location">
    <subcellularLocation>
        <location evidence="1">Membrane</location>
        <topology evidence="1">Multi-pass membrane protein</topology>
    </subcellularLocation>
</comment>
<dbReference type="CDD" id="cd17325">
    <property type="entry name" value="MFS_MdtG_SLC18_like"/>
    <property type="match status" value="1"/>
</dbReference>
<sequence length="479" mass="52537">MYWHSAGTDTGPWPFHKQDTKPIWLDDRSSKWFITLTCSFSVFTIIPVLPFALTERAGLRDDQVQHWTSLLLTIYAACLLVGSPVAGWWSDRAKTRKLSFLVGLVALTISTIIFCLANSLALLVVGRIFQGLSGAIVWTVGMATISDTYDEKEIGTALGYVTVARSSAIIAGPLIGGALYSRAGYYPVYSVAFACLALDIILRLLMIETVVARRWSSTSASPKSNAGQDNTEPLPDLQSRSAIQILSTSTGRGEAPEKNGHLSHRRVRMGVALWGSLVQTILYGSFDATITIFVKDTFGWNALDAGLVLLALLVPTFVSPLVGLFTDRYGPRWFVVSGYLLTMIPLVLLRFVTEDTTKQKILLCVLLAFTGGFSMLFEVPLWVEIVSTVREGRDNIQGTKGPYAQAFGLANLMAAIGMAIGPIWGGFTYEKFGWATMGYSLGILFAVSSIPSLVWTGGFIFQRNKHKSTSMWHESRQRA</sequence>
<evidence type="ECO:0000256" key="1">
    <source>
        <dbReference type="ARBA" id="ARBA00004141"/>
    </source>
</evidence>
<keyword evidence="2" id="KW-0813">Transport</keyword>
<keyword evidence="4 6" id="KW-1133">Transmembrane helix</keyword>
<keyword evidence="9" id="KW-1185">Reference proteome</keyword>
<evidence type="ECO:0000256" key="2">
    <source>
        <dbReference type="ARBA" id="ARBA00022448"/>
    </source>
</evidence>
<dbReference type="EMBL" id="ML738634">
    <property type="protein sequence ID" value="KAE8162031.1"/>
    <property type="molecule type" value="Genomic_DNA"/>
</dbReference>
<feature type="domain" description="Major facilitator superfamily (MFS) profile" evidence="7">
    <location>
        <begin position="1"/>
        <end position="464"/>
    </location>
</feature>